<keyword evidence="4" id="KW-0802">TPR repeat</keyword>
<dbReference type="Pfam" id="PF06325">
    <property type="entry name" value="PrmA"/>
    <property type="match status" value="1"/>
</dbReference>
<dbReference type="Proteomes" id="UP000658258">
    <property type="component" value="Unassembled WGS sequence"/>
</dbReference>
<comment type="caution">
    <text evidence="8">The sequence shown here is derived from an EMBL/GenBank/DDBJ whole genome shotgun (WGS) entry which is preliminary data.</text>
</comment>
<feature type="repeat" description="TPR" evidence="4">
    <location>
        <begin position="75"/>
        <end position="108"/>
    </location>
</feature>
<accession>A0ABQ3I399</accession>
<dbReference type="InterPro" id="IPR056413">
    <property type="entry name" value="TPR_CcmH_CycH"/>
</dbReference>
<dbReference type="CDD" id="cd02440">
    <property type="entry name" value="AdoMet_MTases"/>
    <property type="match status" value="1"/>
</dbReference>
<proteinExistence type="predicted"/>
<evidence type="ECO:0000313" key="9">
    <source>
        <dbReference type="Proteomes" id="UP000658258"/>
    </source>
</evidence>
<dbReference type="InterPro" id="IPR019734">
    <property type="entry name" value="TPR_rpt"/>
</dbReference>
<keyword evidence="3" id="KW-0949">S-adenosyl-L-methionine</keyword>
<evidence type="ECO:0000256" key="2">
    <source>
        <dbReference type="ARBA" id="ARBA00022679"/>
    </source>
</evidence>
<dbReference type="InterPro" id="IPR025799">
    <property type="entry name" value="Arg_MeTrfase"/>
</dbReference>
<dbReference type="Gene3D" id="2.70.160.11">
    <property type="entry name" value="Hnrnp arginine n-methyltransferase1"/>
    <property type="match status" value="1"/>
</dbReference>
<dbReference type="SUPFAM" id="SSF53335">
    <property type="entry name" value="S-adenosyl-L-methionine-dependent methyltransferases"/>
    <property type="match status" value="1"/>
</dbReference>
<evidence type="ECO:0000313" key="8">
    <source>
        <dbReference type="EMBL" id="GHE60397.1"/>
    </source>
</evidence>
<dbReference type="EMBL" id="BNAG01000002">
    <property type="protein sequence ID" value="GHE60397.1"/>
    <property type="molecule type" value="Genomic_DNA"/>
</dbReference>
<dbReference type="PROSITE" id="PS50293">
    <property type="entry name" value="TPR_REGION"/>
    <property type="match status" value="1"/>
</dbReference>
<keyword evidence="9" id="KW-1185">Reference proteome</keyword>
<dbReference type="PROSITE" id="PS51678">
    <property type="entry name" value="SAM_MT_PRMT"/>
    <property type="match status" value="1"/>
</dbReference>
<organism evidence="8 9">
    <name type="scientific">Roseivirga thermotolerans</name>
    <dbReference type="NCBI Taxonomy" id="1758176"/>
    <lineage>
        <taxon>Bacteria</taxon>
        <taxon>Pseudomonadati</taxon>
        <taxon>Bacteroidota</taxon>
        <taxon>Cytophagia</taxon>
        <taxon>Cytophagales</taxon>
        <taxon>Roseivirgaceae</taxon>
        <taxon>Roseivirga</taxon>
    </lineage>
</organism>
<reference evidence="9" key="1">
    <citation type="journal article" date="2019" name="Int. J. Syst. Evol. Microbiol.">
        <title>The Global Catalogue of Microorganisms (GCM) 10K type strain sequencing project: providing services to taxonomists for standard genome sequencing and annotation.</title>
        <authorList>
            <consortium name="The Broad Institute Genomics Platform"/>
            <consortium name="The Broad Institute Genome Sequencing Center for Infectious Disease"/>
            <person name="Wu L."/>
            <person name="Ma J."/>
        </authorList>
    </citation>
    <scope>NUCLEOTIDE SEQUENCE [LARGE SCALE GENOMIC DNA]</scope>
    <source>
        <strain evidence="9">CGMCC 1.15111</strain>
    </source>
</reference>
<feature type="coiled-coil region" evidence="5">
    <location>
        <begin position="152"/>
        <end position="179"/>
    </location>
</feature>
<feature type="repeat" description="TPR" evidence="4">
    <location>
        <begin position="41"/>
        <end position="74"/>
    </location>
</feature>
<dbReference type="Gene3D" id="3.40.50.150">
    <property type="entry name" value="Vaccinia Virus protein VP39"/>
    <property type="match status" value="1"/>
</dbReference>
<evidence type="ECO:0000259" key="6">
    <source>
        <dbReference type="Pfam" id="PF22528"/>
    </source>
</evidence>
<dbReference type="Pfam" id="PF13432">
    <property type="entry name" value="TPR_16"/>
    <property type="match status" value="1"/>
</dbReference>
<dbReference type="Pfam" id="PF13181">
    <property type="entry name" value="TPR_8"/>
    <property type="match status" value="1"/>
</dbReference>
<dbReference type="RefSeq" id="WP_189629525.1">
    <property type="nucleotide sequence ID" value="NZ_BNAG01000002.1"/>
</dbReference>
<protein>
    <recommendedName>
        <fullName evidence="10">Tetratricopeptide repeat protein</fullName>
    </recommendedName>
</protein>
<dbReference type="Gene3D" id="1.25.40.10">
    <property type="entry name" value="Tetratricopeptide repeat domain"/>
    <property type="match status" value="3"/>
</dbReference>
<feature type="repeat" description="TPR" evidence="4">
    <location>
        <begin position="245"/>
        <end position="278"/>
    </location>
</feature>
<evidence type="ECO:0000256" key="5">
    <source>
        <dbReference type="SAM" id="Coils"/>
    </source>
</evidence>
<name>A0ABQ3I399_9BACT</name>
<feature type="domain" description="Cytochrome c-type biogenesis protein H TPR" evidence="7">
    <location>
        <begin position="172"/>
        <end position="279"/>
    </location>
</feature>
<gene>
    <name evidence="8" type="ORF">GCM10011340_14050</name>
</gene>
<keyword evidence="1" id="KW-0489">Methyltransferase</keyword>
<dbReference type="InterPro" id="IPR011990">
    <property type="entry name" value="TPR-like_helical_dom_sf"/>
</dbReference>
<dbReference type="InterPro" id="IPR055135">
    <property type="entry name" value="PRMT_dom"/>
</dbReference>
<evidence type="ECO:0000256" key="3">
    <source>
        <dbReference type="ARBA" id="ARBA00022691"/>
    </source>
</evidence>
<dbReference type="PANTHER" id="PTHR11006:SF4">
    <property type="entry name" value="PROTEIN ARGININE N-METHYLTRANSFERASE 7"/>
    <property type="match status" value="1"/>
</dbReference>
<dbReference type="PANTHER" id="PTHR11006">
    <property type="entry name" value="PROTEIN ARGININE N-METHYLTRANSFERASE"/>
    <property type="match status" value="1"/>
</dbReference>
<dbReference type="SUPFAM" id="SSF81901">
    <property type="entry name" value="HCP-like"/>
    <property type="match status" value="1"/>
</dbReference>
<dbReference type="SUPFAM" id="SSF48452">
    <property type="entry name" value="TPR-like"/>
    <property type="match status" value="1"/>
</dbReference>
<feature type="domain" description="Protein arginine N-methyltransferase" evidence="6">
    <location>
        <begin position="445"/>
        <end position="572"/>
    </location>
</feature>
<evidence type="ECO:0008006" key="10">
    <source>
        <dbReference type="Google" id="ProtNLM"/>
    </source>
</evidence>
<keyword evidence="5" id="KW-0175">Coiled coil</keyword>
<dbReference type="Pfam" id="PF22528">
    <property type="entry name" value="PRMT_C"/>
    <property type="match status" value="1"/>
</dbReference>
<sequence>MNAHNTMHEDLEKALKHFNSGNLSEAESLLNEIYHKEPDNIDASFYLGILAAHKGNAAKAINHWKQALKVDANHFESLSNLGYLYTQINDLKSAKDYLLKASRLKPQREEVSLQLAQVHDMLGEKSQALSILELLLQEEPVIPDAYLYLADLKAKEGKLQEAEALLNELTRKAPQVHQSHLYLARLYSLAGRTAEAEKAFKKALELGPQFMETTFEYARFLISNGQGAQGASLLDEMGKTYQHNVQVQVQMAGLYEELGNFEKALEAYTKALDLAPGNEEIKNKRSQIYTRFVPPWHMEMLSDLERNEAYQKAIESVVKENSVVLDIGTGSGILSMMAARAGAKHVYTCESSGLLAEAALDIFKKNGYSEKITLFKKYSTQIPPNDLKEKPNVIVAEIFDSGLLGEHAVFSFRHAIEALGAPGCKTIPQSANVVGRIISLPKQKQIHPIKDISGFDLSPFNKFRVAEAYLSMKLSATEHEFMSDEKDLLHVNFEKPWPTIPGNHSQRVELEFEITRNDNIHGVAFWFKLNLTNDISISSAPERKDNHWGQAIAFFDKELAGKKGDVLGLTLCYNDIKIWFENARIVNE</sequence>
<dbReference type="SMART" id="SM00028">
    <property type="entry name" value="TPR"/>
    <property type="match status" value="6"/>
</dbReference>
<dbReference type="PROSITE" id="PS50005">
    <property type="entry name" value="TPR"/>
    <property type="match status" value="4"/>
</dbReference>
<evidence type="ECO:0000256" key="4">
    <source>
        <dbReference type="PROSITE-ProRule" id="PRU00339"/>
    </source>
</evidence>
<evidence type="ECO:0000259" key="7">
    <source>
        <dbReference type="Pfam" id="PF23914"/>
    </source>
</evidence>
<evidence type="ECO:0000256" key="1">
    <source>
        <dbReference type="ARBA" id="ARBA00022603"/>
    </source>
</evidence>
<dbReference type="InterPro" id="IPR029063">
    <property type="entry name" value="SAM-dependent_MTases_sf"/>
</dbReference>
<dbReference type="Pfam" id="PF23914">
    <property type="entry name" value="TPR_CcmH_CycH"/>
    <property type="match status" value="1"/>
</dbReference>
<feature type="repeat" description="TPR" evidence="4">
    <location>
        <begin position="177"/>
        <end position="210"/>
    </location>
</feature>
<keyword evidence="2" id="KW-0808">Transferase</keyword>